<gene>
    <name evidence="4" type="primary">USP16_45</name>
    <name evidence="4" type="ORF">TSPGSL018_2226</name>
    <name evidence="5" type="ORF">TSPGSL018_27948</name>
</gene>
<accession>A0A061RH62</accession>
<feature type="compositionally biased region" description="Polar residues" evidence="2">
    <location>
        <begin position="386"/>
        <end position="397"/>
    </location>
</feature>
<keyword evidence="4" id="KW-0378">Hydrolase</keyword>
<dbReference type="PANTHER" id="PTHR24006:SF781">
    <property type="entry name" value="LD34905P"/>
    <property type="match status" value="1"/>
</dbReference>
<feature type="compositionally biased region" description="Basic and acidic residues" evidence="2">
    <location>
        <begin position="90"/>
        <end position="101"/>
    </location>
</feature>
<evidence type="ECO:0000313" key="4">
    <source>
        <dbReference type="EMBL" id="JAC71303.1"/>
    </source>
</evidence>
<protein>
    <submittedName>
        <fullName evidence="4">Ubiquitin carboxyl-terminal hydrolase 16/45</fullName>
    </submittedName>
</protein>
<dbReference type="SUPFAM" id="SSF54001">
    <property type="entry name" value="Cysteine proteinases"/>
    <property type="match status" value="1"/>
</dbReference>
<dbReference type="EMBL" id="GBEZ01012092">
    <property type="protein sequence ID" value="JAC73766.1"/>
    <property type="molecule type" value="Transcribed_RNA"/>
</dbReference>
<dbReference type="InterPro" id="IPR038765">
    <property type="entry name" value="Papain-like_cys_pep_sf"/>
</dbReference>
<feature type="region of interest" description="Disordered" evidence="2">
    <location>
        <begin position="1"/>
        <end position="67"/>
    </location>
</feature>
<dbReference type="InterPro" id="IPR050164">
    <property type="entry name" value="Peptidase_C19"/>
</dbReference>
<dbReference type="Gene3D" id="3.90.70.10">
    <property type="entry name" value="Cysteine proteinases"/>
    <property type="match status" value="1"/>
</dbReference>
<dbReference type="InterPro" id="IPR028889">
    <property type="entry name" value="USP"/>
</dbReference>
<name>A0A061RH62_9CHLO</name>
<dbReference type="PROSITE" id="PS50235">
    <property type="entry name" value="USP_3"/>
    <property type="match status" value="1"/>
</dbReference>
<evidence type="ECO:0000256" key="2">
    <source>
        <dbReference type="SAM" id="MobiDB-lite"/>
    </source>
</evidence>
<feature type="region of interest" description="Disordered" evidence="2">
    <location>
        <begin position="88"/>
        <end position="155"/>
    </location>
</feature>
<proteinExistence type="inferred from homology"/>
<sequence length="612" mass="67984">MRSMRSTDASWRHRTRSRSTTQEGLPGEARTTLWTPLARAIHGRPLPRSRIPDRSGEGPPCAEKQSGKALRACLDAFFQTEKVSWACPKESGKLPQEDRHSPPASSFGPPSPPGPKRQAREGAAKGRKLTRRVSFADSSAGEEPEPPPPPPRKQVLFSADEPQVHKIPGSEEQRGTDLLAAIRGNATFNKPFKYLGNDFIARVQLDSWAYDRLDVLIGPNWDDDAEEMWPEEQKVADVQIDEVTDHKSEEAQLLLKEQSQLLLDCFADLFMSQGPHGMLNILRAGFVTLEERAITDEHKPRWVVVGRFPPGQIGGAKEWVYPPDSEASGELFSGIAKESPLPSPLEPSPIKQPSFRRVLKSSLKKTVRRHSEEEATEHAAVVPQAESVQSILGTSPLSIPHFPPSAAYPKPGDLPEATDDDGEESGASQHGSERAGLTAAAQSMEEGEPVEKQTSGDVGDASRHGTSTSESDVERSAEKVYRIFRAPELLMVHLKRFQQDTRGRLQKINGPVPFDFVLDVSAYCDPSGPDRDGARYELVSIVEHIGTMRSGHYVAYVRRTAEVTHLWDDSRYPPKWFFVSDTHVRPAELSEVEECEAYMLLYIRIPRDPAHE</sequence>
<feature type="compositionally biased region" description="Basic residues" evidence="2">
    <location>
        <begin position="357"/>
        <end position="368"/>
    </location>
</feature>
<dbReference type="GO" id="GO:0016579">
    <property type="term" value="P:protein deubiquitination"/>
    <property type="evidence" value="ECO:0007669"/>
    <property type="project" value="InterPro"/>
</dbReference>
<evidence type="ECO:0000313" key="5">
    <source>
        <dbReference type="EMBL" id="JAC73766.1"/>
    </source>
</evidence>
<dbReference type="PROSITE" id="PS00973">
    <property type="entry name" value="USP_2"/>
    <property type="match status" value="1"/>
</dbReference>
<dbReference type="AlphaFoldDB" id="A0A061RH62"/>
<reference evidence="4" key="1">
    <citation type="submission" date="2014-05" db="EMBL/GenBank/DDBJ databases">
        <title>The transcriptome of the halophilic microalga Tetraselmis sp. GSL018 isolated from the Great Salt Lake, Utah.</title>
        <authorList>
            <person name="Jinkerson R.E."/>
            <person name="D'Adamo S."/>
            <person name="Posewitz M.C."/>
        </authorList>
    </citation>
    <scope>NUCLEOTIDE SEQUENCE</scope>
    <source>
        <strain evidence="4">GSL018</strain>
    </source>
</reference>
<organism evidence="4">
    <name type="scientific">Tetraselmis sp. GSL018</name>
    <dbReference type="NCBI Taxonomy" id="582737"/>
    <lineage>
        <taxon>Eukaryota</taxon>
        <taxon>Viridiplantae</taxon>
        <taxon>Chlorophyta</taxon>
        <taxon>core chlorophytes</taxon>
        <taxon>Chlorodendrophyceae</taxon>
        <taxon>Chlorodendrales</taxon>
        <taxon>Chlorodendraceae</taxon>
        <taxon>Tetraselmis</taxon>
    </lineage>
</organism>
<dbReference type="InterPro" id="IPR001394">
    <property type="entry name" value="Peptidase_C19_UCH"/>
</dbReference>
<feature type="domain" description="USP" evidence="3">
    <location>
        <begin position="474"/>
        <end position="605"/>
    </location>
</feature>
<dbReference type="GO" id="GO:0005634">
    <property type="term" value="C:nucleus"/>
    <property type="evidence" value="ECO:0007669"/>
    <property type="project" value="TreeGrafter"/>
</dbReference>
<dbReference type="InterPro" id="IPR018200">
    <property type="entry name" value="USP_CS"/>
</dbReference>
<dbReference type="GO" id="GO:0005829">
    <property type="term" value="C:cytosol"/>
    <property type="evidence" value="ECO:0007669"/>
    <property type="project" value="TreeGrafter"/>
</dbReference>
<feature type="region of interest" description="Disordered" evidence="2">
    <location>
        <begin position="335"/>
        <end position="476"/>
    </location>
</feature>
<dbReference type="PANTHER" id="PTHR24006">
    <property type="entry name" value="UBIQUITIN CARBOXYL-TERMINAL HYDROLASE"/>
    <property type="match status" value="1"/>
</dbReference>
<evidence type="ECO:0000259" key="3">
    <source>
        <dbReference type="PROSITE" id="PS50235"/>
    </source>
</evidence>
<dbReference type="Pfam" id="PF00443">
    <property type="entry name" value="UCH"/>
    <property type="match status" value="1"/>
</dbReference>
<comment type="similarity">
    <text evidence="1">Belongs to the peptidase C19 family.</text>
</comment>
<dbReference type="GO" id="GO:0004843">
    <property type="term" value="F:cysteine-type deubiquitinase activity"/>
    <property type="evidence" value="ECO:0007669"/>
    <property type="project" value="InterPro"/>
</dbReference>
<dbReference type="EMBL" id="GBEZ01014804">
    <property type="protein sequence ID" value="JAC71303.1"/>
    <property type="molecule type" value="Transcribed_RNA"/>
</dbReference>
<evidence type="ECO:0000256" key="1">
    <source>
        <dbReference type="ARBA" id="ARBA00009085"/>
    </source>
</evidence>